<dbReference type="EMBL" id="JACXLC010000001">
    <property type="protein sequence ID" value="MBD2842528.1"/>
    <property type="molecule type" value="Genomic_DNA"/>
</dbReference>
<keyword evidence="4" id="KW-1185">Reference proteome</keyword>
<feature type="compositionally biased region" description="Gly residues" evidence="1">
    <location>
        <begin position="118"/>
        <end position="127"/>
    </location>
</feature>
<protein>
    <recommendedName>
        <fullName evidence="5">RcnB family protein</fullName>
    </recommendedName>
</protein>
<feature type="signal peptide" evidence="2">
    <location>
        <begin position="1"/>
        <end position="21"/>
    </location>
</feature>
<sequence>MMRWLASAAAIALIASPAALAQGQGNGKGKGNGGPPSAAERGNPGNGGGNGRGRGNAGNRGGPPIQAQGGGGNGNRNAGNRGGPPRQVNRGGGNRGGGPGIVRGNGNGIGSAVVRGNGNRGNQGRGGGNGIDIDIGFAPALPRDTFGTRTRLIGGCPPGLAKKRNGCLPPGQARQRFRRYDPGFFGLFGGDGGRFFYNDGYLLRYRADGLAGFVPLLAGALGIGNIWPSTYEARRLPRYYEDYYGFDDPRGYRYADNVIYRVNPETAAITSVAALLTGDDIVVGQPMPRGYDVYNVPYAYRDRYYDRPGARYRYADGYIYEIDPETALVAAAIDLAI</sequence>
<dbReference type="Gene3D" id="3.10.450.160">
    <property type="entry name" value="inner membrane protein cigr"/>
    <property type="match status" value="1"/>
</dbReference>
<accession>A0ABR8KP85</accession>
<proteinExistence type="predicted"/>
<keyword evidence="2" id="KW-0732">Signal</keyword>
<comment type="caution">
    <text evidence="3">The sequence shown here is derived from an EMBL/GenBank/DDBJ whole genome shotgun (WGS) entry which is preliminary data.</text>
</comment>
<evidence type="ECO:0000313" key="4">
    <source>
        <dbReference type="Proteomes" id="UP000635384"/>
    </source>
</evidence>
<reference evidence="3 4" key="1">
    <citation type="submission" date="2020-09" db="EMBL/GenBank/DDBJ databases">
        <authorList>
            <person name="Yoon J.-W."/>
        </authorList>
    </citation>
    <scope>NUCLEOTIDE SEQUENCE [LARGE SCALE GENOMIC DNA]</scope>
    <source>
        <strain evidence="3 4">KMU-140</strain>
    </source>
</reference>
<feature type="compositionally biased region" description="Gly residues" evidence="1">
    <location>
        <begin position="44"/>
        <end position="61"/>
    </location>
</feature>
<feature type="chain" id="PRO_5046390009" description="RcnB family protein" evidence="2">
    <location>
        <begin position="22"/>
        <end position="337"/>
    </location>
</feature>
<evidence type="ECO:0000256" key="2">
    <source>
        <dbReference type="SAM" id="SignalP"/>
    </source>
</evidence>
<dbReference type="RefSeq" id="WP_190787981.1">
    <property type="nucleotide sequence ID" value="NZ_JACXLC010000001.1"/>
</dbReference>
<feature type="compositionally biased region" description="Gly residues" evidence="1">
    <location>
        <begin position="24"/>
        <end position="34"/>
    </location>
</feature>
<feature type="compositionally biased region" description="Gly residues" evidence="1">
    <location>
        <begin position="90"/>
        <end position="109"/>
    </location>
</feature>
<feature type="region of interest" description="Disordered" evidence="1">
    <location>
        <begin position="22"/>
        <end position="127"/>
    </location>
</feature>
<evidence type="ECO:0008006" key="5">
    <source>
        <dbReference type="Google" id="ProtNLM"/>
    </source>
</evidence>
<evidence type="ECO:0000256" key="1">
    <source>
        <dbReference type="SAM" id="MobiDB-lite"/>
    </source>
</evidence>
<feature type="compositionally biased region" description="Low complexity" evidence="1">
    <location>
        <begin position="75"/>
        <end position="89"/>
    </location>
</feature>
<evidence type="ECO:0000313" key="3">
    <source>
        <dbReference type="EMBL" id="MBD2842528.1"/>
    </source>
</evidence>
<name>A0ABR8KP85_9SPHN</name>
<dbReference type="Proteomes" id="UP000635384">
    <property type="component" value="Unassembled WGS sequence"/>
</dbReference>
<organism evidence="3 4">
    <name type="scientific">Erythrobacter rubeus</name>
    <dbReference type="NCBI Taxonomy" id="2760803"/>
    <lineage>
        <taxon>Bacteria</taxon>
        <taxon>Pseudomonadati</taxon>
        <taxon>Pseudomonadota</taxon>
        <taxon>Alphaproteobacteria</taxon>
        <taxon>Sphingomonadales</taxon>
        <taxon>Erythrobacteraceae</taxon>
        <taxon>Erythrobacter/Porphyrobacter group</taxon>
        <taxon>Erythrobacter</taxon>
    </lineage>
</organism>
<gene>
    <name evidence="3" type="ORF">IB285_09695</name>
</gene>